<dbReference type="InterPro" id="IPR013149">
    <property type="entry name" value="ADH-like_C"/>
</dbReference>
<feature type="domain" description="Enoyl reductase (ER)" evidence="2">
    <location>
        <begin position="46"/>
        <end position="360"/>
    </location>
</feature>
<dbReference type="Gene3D" id="3.40.50.720">
    <property type="entry name" value="NAD(P)-binding Rossmann-like Domain"/>
    <property type="match status" value="1"/>
</dbReference>
<reference evidence="3" key="1">
    <citation type="submission" date="2015-11" db="EMBL/GenBank/DDBJ databases">
        <title>De novo transcriptome assembly of four potential Pierce s Disease insect vectors from Arizona vineyards.</title>
        <authorList>
            <person name="Tassone E.E."/>
        </authorList>
    </citation>
    <scope>NUCLEOTIDE SEQUENCE</scope>
</reference>
<dbReference type="InterPro" id="IPR036291">
    <property type="entry name" value="NAD(P)-bd_dom_sf"/>
</dbReference>
<dbReference type="InterPro" id="IPR011032">
    <property type="entry name" value="GroES-like_sf"/>
</dbReference>
<evidence type="ECO:0000256" key="1">
    <source>
        <dbReference type="ARBA" id="ARBA00022857"/>
    </source>
</evidence>
<dbReference type="CDD" id="cd08253">
    <property type="entry name" value="zeta_crystallin"/>
    <property type="match status" value="1"/>
</dbReference>
<dbReference type="EMBL" id="GEBQ01013850">
    <property type="protein sequence ID" value="JAT26127.1"/>
    <property type="molecule type" value="Transcribed_RNA"/>
</dbReference>
<name>A0A1B6LR62_9HEMI</name>
<dbReference type="Pfam" id="PF08240">
    <property type="entry name" value="ADH_N"/>
    <property type="match status" value="1"/>
</dbReference>
<dbReference type="GO" id="GO:0003730">
    <property type="term" value="F:mRNA 3'-UTR binding"/>
    <property type="evidence" value="ECO:0007669"/>
    <property type="project" value="TreeGrafter"/>
</dbReference>
<evidence type="ECO:0000259" key="2">
    <source>
        <dbReference type="SMART" id="SM00829"/>
    </source>
</evidence>
<evidence type="ECO:0000313" key="3">
    <source>
        <dbReference type="EMBL" id="JAT26127.1"/>
    </source>
</evidence>
<dbReference type="GO" id="GO:0005829">
    <property type="term" value="C:cytosol"/>
    <property type="evidence" value="ECO:0007669"/>
    <property type="project" value="TreeGrafter"/>
</dbReference>
<dbReference type="GO" id="GO:0003960">
    <property type="term" value="F:quinone reductase (NADPH) activity"/>
    <property type="evidence" value="ECO:0007669"/>
    <property type="project" value="TreeGrafter"/>
</dbReference>
<dbReference type="InterPro" id="IPR020843">
    <property type="entry name" value="ER"/>
</dbReference>
<protein>
    <recommendedName>
        <fullName evidence="2">Enoyl reductase (ER) domain-containing protein</fullName>
    </recommendedName>
</protein>
<accession>A0A1B6LR62</accession>
<dbReference type="SUPFAM" id="SSF50129">
    <property type="entry name" value="GroES-like"/>
    <property type="match status" value="1"/>
</dbReference>
<dbReference type="GO" id="GO:0070402">
    <property type="term" value="F:NADPH binding"/>
    <property type="evidence" value="ECO:0007669"/>
    <property type="project" value="TreeGrafter"/>
</dbReference>
<proteinExistence type="predicted"/>
<dbReference type="SMART" id="SM00829">
    <property type="entry name" value="PKS_ER"/>
    <property type="match status" value="1"/>
</dbReference>
<dbReference type="FunFam" id="3.40.50.720:FF:000244">
    <property type="entry name" value="quinone oxidoreductase"/>
    <property type="match status" value="1"/>
</dbReference>
<sequence>MLISKIYALSFSFSGKSIIKSNTPFHPCFISRNMSTMKAVLIRSTGDPSVLKVETLPVPEISSNQVLVEIHAAGLNPVDTYIREKKFGYDPKLPAILGGEAAGKIVKLGNQAGSKYKVGDRVVCRLYLYNPNHGGYAEYTACDVGDLIPLSDRLSFSQGAALYVAYATAYKALVTRCKVKPNDFVMVHGASGGVGVAALQIAKAHGAVVAVSAGSEAGLKLLEDLGSDVVVDHREDGHLQKALAKGSRAGFDVIIENRADLNLGLDLAVLAQGGRIGIVGSRGPVEVDPRNFIRTEGSVVGVNVKQITKEEFTEFSTAVVAGMEKGWVKPVVGKEYSMGEIQQAHKDLIRSHGAYGKMVLKIR</sequence>
<dbReference type="Gene3D" id="3.90.180.10">
    <property type="entry name" value="Medium-chain alcohol dehydrogenases, catalytic domain"/>
    <property type="match status" value="1"/>
</dbReference>
<organism evidence="3">
    <name type="scientific">Graphocephala atropunctata</name>
    <dbReference type="NCBI Taxonomy" id="36148"/>
    <lineage>
        <taxon>Eukaryota</taxon>
        <taxon>Metazoa</taxon>
        <taxon>Ecdysozoa</taxon>
        <taxon>Arthropoda</taxon>
        <taxon>Hexapoda</taxon>
        <taxon>Insecta</taxon>
        <taxon>Pterygota</taxon>
        <taxon>Neoptera</taxon>
        <taxon>Paraneoptera</taxon>
        <taxon>Hemiptera</taxon>
        <taxon>Auchenorrhyncha</taxon>
        <taxon>Membracoidea</taxon>
        <taxon>Cicadellidae</taxon>
        <taxon>Cicadellinae</taxon>
        <taxon>Cicadellini</taxon>
        <taxon>Graphocephala</taxon>
    </lineage>
</organism>
<dbReference type="Pfam" id="PF00107">
    <property type="entry name" value="ADH_zinc_N"/>
    <property type="match status" value="1"/>
</dbReference>
<keyword evidence="1" id="KW-0521">NADP</keyword>
<dbReference type="PANTHER" id="PTHR44154:SF1">
    <property type="entry name" value="QUINONE OXIDOREDUCTASE"/>
    <property type="match status" value="1"/>
</dbReference>
<dbReference type="PANTHER" id="PTHR44154">
    <property type="entry name" value="QUINONE OXIDOREDUCTASE"/>
    <property type="match status" value="1"/>
</dbReference>
<dbReference type="AlphaFoldDB" id="A0A1B6LR62"/>
<dbReference type="SUPFAM" id="SSF51735">
    <property type="entry name" value="NAD(P)-binding Rossmann-fold domains"/>
    <property type="match status" value="1"/>
</dbReference>
<dbReference type="InterPro" id="IPR051603">
    <property type="entry name" value="Zinc-ADH_QOR/CCCR"/>
</dbReference>
<gene>
    <name evidence="3" type="ORF">g.15016</name>
</gene>
<dbReference type="InterPro" id="IPR013154">
    <property type="entry name" value="ADH-like_N"/>
</dbReference>